<comment type="caution">
    <text evidence="1">The sequence shown here is derived from an EMBL/GenBank/DDBJ whole genome shotgun (WGS) entry which is preliminary data.</text>
</comment>
<name>A0AAV3YI09_9GAST</name>
<dbReference type="Proteomes" id="UP000735302">
    <property type="component" value="Unassembled WGS sequence"/>
</dbReference>
<protein>
    <submittedName>
        <fullName evidence="1">Uncharacterized protein</fullName>
    </submittedName>
</protein>
<gene>
    <name evidence="1" type="ORF">PoB_000888500</name>
</gene>
<dbReference type="AlphaFoldDB" id="A0AAV3YI09"/>
<accession>A0AAV3YI09</accession>
<organism evidence="1 2">
    <name type="scientific">Plakobranchus ocellatus</name>
    <dbReference type="NCBI Taxonomy" id="259542"/>
    <lineage>
        <taxon>Eukaryota</taxon>
        <taxon>Metazoa</taxon>
        <taxon>Spiralia</taxon>
        <taxon>Lophotrochozoa</taxon>
        <taxon>Mollusca</taxon>
        <taxon>Gastropoda</taxon>
        <taxon>Heterobranchia</taxon>
        <taxon>Euthyneura</taxon>
        <taxon>Panpulmonata</taxon>
        <taxon>Sacoglossa</taxon>
        <taxon>Placobranchoidea</taxon>
        <taxon>Plakobranchidae</taxon>
        <taxon>Plakobranchus</taxon>
    </lineage>
</organism>
<reference evidence="1 2" key="1">
    <citation type="journal article" date="2021" name="Elife">
        <title>Chloroplast acquisition without the gene transfer in kleptoplastic sea slugs, Plakobranchus ocellatus.</title>
        <authorList>
            <person name="Maeda T."/>
            <person name="Takahashi S."/>
            <person name="Yoshida T."/>
            <person name="Shimamura S."/>
            <person name="Takaki Y."/>
            <person name="Nagai Y."/>
            <person name="Toyoda A."/>
            <person name="Suzuki Y."/>
            <person name="Arimoto A."/>
            <person name="Ishii H."/>
            <person name="Satoh N."/>
            <person name="Nishiyama T."/>
            <person name="Hasebe M."/>
            <person name="Maruyama T."/>
            <person name="Minagawa J."/>
            <person name="Obokata J."/>
            <person name="Shigenobu S."/>
        </authorList>
    </citation>
    <scope>NUCLEOTIDE SEQUENCE [LARGE SCALE GENOMIC DNA]</scope>
</reference>
<dbReference type="EMBL" id="BLXT01000977">
    <property type="protein sequence ID" value="GFN82379.1"/>
    <property type="molecule type" value="Genomic_DNA"/>
</dbReference>
<proteinExistence type="predicted"/>
<keyword evidence="2" id="KW-1185">Reference proteome</keyword>
<sequence length="178" mass="19742">MKRGEKYEFEELIKMDYRQPMLLQINVYYLTLFFAAKHNSYVVSDLCDASWLYFVFEVKDRGKHILVVVGVIEVRDMSTTTQGDLDLSTPSPPPQPLKKCAKAFVCDGCRHGSKIPYLADLGRRSSSSSSISSLVVEIARFLYIASPQQGVISGLKALRQAGAPIAGLEFATEGSLQI</sequence>
<evidence type="ECO:0000313" key="1">
    <source>
        <dbReference type="EMBL" id="GFN82379.1"/>
    </source>
</evidence>
<evidence type="ECO:0000313" key="2">
    <source>
        <dbReference type="Proteomes" id="UP000735302"/>
    </source>
</evidence>